<comment type="subcellular location">
    <subcellularLocation>
        <location evidence="1">Membrane</location>
        <topology evidence="1">Multi-pass membrane protein</topology>
    </subcellularLocation>
</comment>
<keyword evidence="3 5" id="KW-1133">Transmembrane helix</keyword>
<name>A0A9D9EI64_9BACT</name>
<evidence type="ECO:0000313" key="7">
    <source>
        <dbReference type="EMBL" id="MBO8447398.1"/>
    </source>
</evidence>
<dbReference type="Proteomes" id="UP000823637">
    <property type="component" value="Unassembled WGS sequence"/>
</dbReference>
<evidence type="ECO:0000256" key="3">
    <source>
        <dbReference type="ARBA" id="ARBA00022989"/>
    </source>
</evidence>
<protein>
    <submittedName>
        <fullName evidence="7">GtrA family protein</fullName>
    </submittedName>
</protein>
<evidence type="ECO:0000256" key="4">
    <source>
        <dbReference type="ARBA" id="ARBA00023136"/>
    </source>
</evidence>
<feature type="transmembrane region" description="Helical" evidence="5">
    <location>
        <begin position="20"/>
        <end position="39"/>
    </location>
</feature>
<feature type="transmembrane region" description="Helical" evidence="5">
    <location>
        <begin position="59"/>
        <end position="81"/>
    </location>
</feature>
<accession>A0A9D9EI64</accession>
<evidence type="ECO:0000256" key="2">
    <source>
        <dbReference type="ARBA" id="ARBA00022692"/>
    </source>
</evidence>
<feature type="domain" description="GtrA/DPMS transmembrane" evidence="6">
    <location>
        <begin position="20"/>
        <end position="146"/>
    </location>
</feature>
<dbReference type="InterPro" id="IPR007267">
    <property type="entry name" value="GtrA_DPMS_TM"/>
</dbReference>
<evidence type="ECO:0000259" key="6">
    <source>
        <dbReference type="Pfam" id="PF04138"/>
    </source>
</evidence>
<organism evidence="7 8">
    <name type="scientific">Candidatus Enterocola intestinipullorum</name>
    <dbReference type="NCBI Taxonomy" id="2840783"/>
    <lineage>
        <taxon>Bacteria</taxon>
        <taxon>Pseudomonadati</taxon>
        <taxon>Bacteroidota</taxon>
        <taxon>Bacteroidia</taxon>
        <taxon>Bacteroidales</taxon>
        <taxon>Candidatus Enterocola</taxon>
    </lineage>
</organism>
<keyword evidence="4 5" id="KW-0472">Membrane</keyword>
<evidence type="ECO:0000313" key="8">
    <source>
        <dbReference type="Proteomes" id="UP000823637"/>
    </source>
</evidence>
<sequence length="155" mass="18025">MIDFFYPLFARIMPLQVYHFLVCGTLNTLNDWVLYYLLYHYAVREQIVDLGIVAFSPHIAALIMVTPVTFTVGFLFSKYITFTGSDLRTARQVFRYGAMLSVNFVLSYLSMKLLCDVLGLWATPSKMITTVITTLTSFFVQKYYSFRKTRNETRD</sequence>
<proteinExistence type="predicted"/>
<reference evidence="7" key="1">
    <citation type="submission" date="2020-10" db="EMBL/GenBank/DDBJ databases">
        <authorList>
            <person name="Gilroy R."/>
        </authorList>
    </citation>
    <scope>NUCLEOTIDE SEQUENCE</scope>
    <source>
        <strain evidence="7">D3-1215</strain>
    </source>
</reference>
<evidence type="ECO:0000256" key="5">
    <source>
        <dbReference type="SAM" id="Phobius"/>
    </source>
</evidence>
<comment type="caution">
    <text evidence="7">The sequence shown here is derived from an EMBL/GenBank/DDBJ whole genome shotgun (WGS) entry which is preliminary data.</text>
</comment>
<evidence type="ECO:0000256" key="1">
    <source>
        <dbReference type="ARBA" id="ARBA00004141"/>
    </source>
</evidence>
<dbReference type="EMBL" id="JADIMR010000098">
    <property type="protein sequence ID" value="MBO8447398.1"/>
    <property type="molecule type" value="Genomic_DNA"/>
</dbReference>
<dbReference type="AlphaFoldDB" id="A0A9D9EI64"/>
<dbReference type="Pfam" id="PF04138">
    <property type="entry name" value="GtrA_DPMS_TM"/>
    <property type="match status" value="1"/>
</dbReference>
<dbReference type="GO" id="GO:0000271">
    <property type="term" value="P:polysaccharide biosynthetic process"/>
    <property type="evidence" value="ECO:0007669"/>
    <property type="project" value="InterPro"/>
</dbReference>
<feature type="transmembrane region" description="Helical" evidence="5">
    <location>
        <begin position="117"/>
        <end position="140"/>
    </location>
</feature>
<keyword evidence="2 5" id="KW-0812">Transmembrane</keyword>
<dbReference type="GO" id="GO:0016020">
    <property type="term" value="C:membrane"/>
    <property type="evidence" value="ECO:0007669"/>
    <property type="project" value="UniProtKB-SubCell"/>
</dbReference>
<gene>
    <name evidence="7" type="ORF">IAC32_06605</name>
</gene>
<reference evidence="7" key="2">
    <citation type="journal article" date="2021" name="PeerJ">
        <title>Extensive microbial diversity within the chicken gut microbiome revealed by metagenomics and culture.</title>
        <authorList>
            <person name="Gilroy R."/>
            <person name="Ravi A."/>
            <person name="Getino M."/>
            <person name="Pursley I."/>
            <person name="Horton D.L."/>
            <person name="Alikhan N.F."/>
            <person name="Baker D."/>
            <person name="Gharbi K."/>
            <person name="Hall N."/>
            <person name="Watson M."/>
            <person name="Adriaenssens E.M."/>
            <person name="Foster-Nyarko E."/>
            <person name="Jarju S."/>
            <person name="Secka A."/>
            <person name="Antonio M."/>
            <person name="Oren A."/>
            <person name="Chaudhuri R.R."/>
            <person name="La Ragione R."/>
            <person name="Hildebrand F."/>
            <person name="Pallen M.J."/>
        </authorList>
    </citation>
    <scope>NUCLEOTIDE SEQUENCE</scope>
    <source>
        <strain evidence="7">D3-1215</strain>
    </source>
</reference>